<organism evidence="8 9">
    <name type="scientific">Pseudomarimonas salicorniae</name>
    <dbReference type="NCBI Taxonomy" id="2933270"/>
    <lineage>
        <taxon>Bacteria</taxon>
        <taxon>Pseudomonadati</taxon>
        <taxon>Pseudomonadota</taxon>
        <taxon>Gammaproteobacteria</taxon>
        <taxon>Lysobacterales</taxon>
        <taxon>Lysobacteraceae</taxon>
        <taxon>Pseudomarimonas</taxon>
    </lineage>
</organism>
<feature type="transmembrane region" description="Helical" evidence="7">
    <location>
        <begin position="81"/>
        <end position="103"/>
    </location>
</feature>
<evidence type="ECO:0000256" key="2">
    <source>
        <dbReference type="ARBA" id="ARBA00008488"/>
    </source>
</evidence>
<feature type="transmembrane region" description="Helical" evidence="7">
    <location>
        <begin position="135"/>
        <end position="152"/>
    </location>
</feature>
<dbReference type="InterPro" id="IPR004254">
    <property type="entry name" value="AdipoR/HlyIII-related"/>
</dbReference>
<proteinExistence type="inferred from homology"/>
<evidence type="ECO:0000313" key="8">
    <source>
        <dbReference type="EMBL" id="MCK7592685.1"/>
    </source>
</evidence>
<keyword evidence="6 7" id="KW-0472">Membrane</keyword>
<evidence type="ECO:0000256" key="5">
    <source>
        <dbReference type="ARBA" id="ARBA00022989"/>
    </source>
</evidence>
<keyword evidence="5 7" id="KW-1133">Transmembrane helix</keyword>
<keyword evidence="4 7" id="KW-0812">Transmembrane</keyword>
<comment type="similarity">
    <text evidence="2">Belongs to the UPF0073 (Hly-III) family.</text>
</comment>
<sequence length="217" mass="23242">MPVNAPSYSTAEEIANALTHGIGALLAFGGSAVLITLAAVWGDGWQLGAAIAFGATLFVLYLASTLYHALPHPRAKHWFKVIDHCSIYLLIAGTYTPFSLIGLREHGGLWLFGLVWALAAAGVLFKLYTAGRFRGVSTALYVGMGWIAVIAAPGMLEHLPRDTLAWVGAGGIAYTVGVIFYLKRSLRFGHAVWHLFVIAGSVCHFVAVTQQVIAAEY</sequence>
<comment type="subcellular location">
    <subcellularLocation>
        <location evidence="1">Cell membrane</location>
        <topology evidence="1">Multi-pass membrane protein</topology>
    </subcellularLocation>
</comment>
<evidence type="ECO:0000256" key="4">
    <source>
        <dbReference type="ARBA" id="ARBA00022692"/>
    </source>
</evidence>
<dbReference type="EMBL" id="JALNMH010000002">
    <property type="protein sequence ID" value="MCK7592685.1"/>
    <property type="molecule type" value="Genomic_DNA"/>
</dbReference>
<name>A0ABT0GDR3_9GAMM</name>
<feature type="transmembrane region" description="Helical" evidence="7">
    <location>
        <begin position="21"/>
        <end position="41"/>
    </location>
</feature>
<keyword evidence="9" id="KW-1185">Reference proteome</keyword>
<dbReference type="RefSeq" id="WP_248205588.1">
    <property type="nucleotide sequence ID" value="NZ_JALNMH010000002.1"/>
</dbReference>
<evidence type="ECO:0000256" key="6">
    <source>
        <dbReference type="ARBA" id="ARBA00023136"/>
    </source>
</evidence>
<evidence type="ECO:0000313" key="9">
    <source>
        <dbReference type="Proteomes" id="UP001431449"/>
    </source>
</evidence>
<feature type="transmembrane region" description="Helical" evidence="7">
    <location>
        <begin position="191"/>
        <end position="213"/>
    </location>
</feature>
<dbReference type="NCBIfam" id="TIGR01065">
    <property type="entry name" value="hlyIII"/>
    <property type="match status" value="1"/>
</dbReference>
<dbReference type="Pfam" id="PF03006">
    <property type="entry name" value="HlyIII"/>
    <property type="match status" value="1"/>
</dbReference>
<evidence type="ECO:0000256" key="1">
    <source>
        <dbReference type="ARBA" id="ARBA00004651"/>
    </source>
</evidence>
<protein>
    <submittedName>
        <fullName evidence="8">Hemolysin III family protein</fullName>
    </submittedName>
</protein>
<dbReference type="Proteomes" id="UP001431449">
    <property type="component" value="Unassembled WGS sequence"/>
</dbReference>
<accession>A0ABT0GDR3</accession>
<feature type="transmembrane region" description="Helical" evidence="7">
    <location>
        <begin position="47"/>
        <end position="69"/>
    </location>
</feature>
<comment type="caution">
    <text evidence="8">The sequence shown here is derived from an EMBL/GenBank/DDBJ whole genome shotgun (WGS) entry which is preliminary data.</text>
</comment>
<dbReference type="InterPro" id="IPR005744">
    <property type="entry name" value="Hy-lIII"/>
</dbReference>
<dbReference type="PANTHER" id="PTHR20855">
    <property type="entry name" value="ADIPOR/PROGESTIN RECEPTOR-RELATED"/>
    <property type="match status" value="1"/>
</dbReference>
<dbReference type="PANTHER" id="PTHR20855:SF3">
    <property type="entry name" value="LD03007P"/>
    <property type="match status" value="1"/>
</dbReference>
<evidence type="ECO:0000256" key="3">
    <source>
        <dbReference type="ARBA" id="ARBA00022475"/>
    </source>
</evidence>
<feature type="transmembrane region" description="Helical" evidence="7">
    <location>
        <begin position="164"/>
        <end position="182"/>
    </location>
</feature>
<keyword evidence="3" id="KW-1003">Cell membrane</keyword>
<reference evidence="8" key="1">
    <citation type="submission" date="2022-04" db="EMBL/GenBank/DDBJ databases">
        <title>Lysobacter sp. CAU 1642 isolated from sea sand.</title>
        <authorList>
            <person name="Kim W."/>
        </authorList>
    </citation>
    <scope>NUCLEOTIDE SEQUENCE</scope>
    <source>
        <strain evidence="8">CAU 1642</strain>
    </source>
</reference>
<gene>
    <name evidence="8" type="ORF">M0G41_03275</name>
</gene>
<feature type="transmembrane region" description="Helical" evidence="7">
    <location>
        <begin position="109"/>
        <end position="128"/>
    </location>
</feature>
<evidence type="ECO:0000256" key="7">
    <source>
        <dbReference type="SAM" id="Phobius"/>
    </source>
</evidence>